<evidence type="ECO:0000259" key="1">
    <source>
        <dbReference type="PROSITE" id="PS50851"/>
    </source>
</evidence>
<dbReference type="InterPro" id="IPR036061">
    <property type="entry name" value="CheW-like_dom_sf"/>
</dbReference>
<name>A0ABV0INE2_9NEIS</name>
<sequence>MDSDLASIDSADRLREQFDLSFASAPALPAAGSVNLLTIRIGAEPYAIRLADIRGLHADRRILDLPGPMPELLGVTNFRGQIVPVFQLAALLGKCPGAAPRWMVLVQASAPLALAFEAFDSHICVLDDEIISPADAAGQGGVRTASGVVPLLDIGVLAAQVEARAAHSLSGLTP</sequence>
<dbReference type="RefSeq" id="WP_347937681.1">
    <property type="nucleotide sequence ID" value="NZ_CP158160.1"/>
</dbReference>
<reference evidence="2 3" key="1">
    <citation type="submission" date="2024-05" db="EMBL/GenBank/DDBJ databases">
        <authorList>
            <person name="De Oliveira J.P."/>
            <person name="Noriler S.A."/>
            <person name="De Oliveira A.G."/>
            <person name="Sipoli D.S."/>
        </authorList>
    </citation>
    <scope>NUCLEOTIDE SEQUENCE [LARGE SCALE GENOMIC DNA]</scope>
    <source>
        <strain evidence="2 3">LABIM192</strain>
    </source>
</reference>
<organism evidence="2 3">
    <name type="scientific">Chromobacterium phragmitis</name>
    <dbReference type="NCBI Taxonomy" id="2202141"/>
    <lineage>
        <taxon>Bacteria</taxon>
        <taxon>Pseudomonadati</taxon>
        <taxon>Pseudomonadota</taxon>
        <taxon>Betaproteobacteria</taxon>
        <taxon>Neisseriales</taxon>
        <taxon>Chromobacteriaceae</taxon>
        <taxon>Chromobacterium</taxon>
    </lineage>
</organism>
<dbReference type="Proteomes" id="UP001462502">
    <property type="component" value="Unassembled WGS sequence"/>
</dbReference>
<dbReference type="InterPro" id="IPR002545">
    <property type="entry name" value="CheW-lke_dom"/>
</dbReference>
<dbReference type="Gene3D" id="2.40.50.180">
    <property type="entry name" value="CheA-289, Domain 4"/>
    <property type="match status" value="1"/>
</dbReference>
<keyword evidence="3" id="KW-1185">Reference proteome</keyword>
<feature type="domain" description="CheW-like" evidence="1">
    <location>
        <begin position="33"/>
        <end position="170"/>
    </location>
</feature>
<proteinExistence type="predicted"/>
<dbReference type="Gene3D" id="2.30.30.40">
    <property type="entry name" value="SH3 Domains"/>
    <property type="match status" value="1"/>
</dbReference>
<gene>
    <name evidence="2" type="ORF">ABI908_01555</name>
</gene>
<dbReference type="SUPFAM" id="SSF50341">
    <property type="entry name" value="CheW-like"/>
    <property type="match status" value="1"/>
</dbReference>
<evidence type="ECO:0000313" key="3">
    <source>
        <dbReference type="Proteomes" id="UP001462502"/>
    </source>
</evidence>
<dbReference type="EMBL" id="JBDXMI010000001">
    <property type="protein sequence ID" value="MEO9382801.1"/>
    <property type="molecule type" value="Genomic_DNA"/>
</dbReference>
<protein>
    <submittedName>
        <fullName evidence="2">Chemotaxis protein CheW</fullName>
    </submittedName>
</protein>
<accession>A0ABV0INE2</accession>
<dbReference type="Pfam" id="PF01584">
    <property type="entry name" value="CheW"/>
    <property type="match status" value="1"/>
</dbReference>
<dbReference type="PROSITE" id="PS50851">
    <property type="entry name" value="CHEW"/>
    <property type="match status" value="1"/>
</dbReference>
<comment type="caution">
    <text evidence="2">The sequence shown here is derived from an EMBL/GenBank/DDBJ whole genome shotgun (WGS) entry which is preliminary data.</text>
</comment>
<evidence type="ECO:0000313" key="2">
    <source>
        <dbReference type="EMBL" id="MEO9382801.1"/>
    </source>
</evidence>